<evidence type="ECO:0000256" key="10">
    <source>
        <dbReference type="ARBA" id="ARBA00023016"/>
    </source>
</evidence>
<comment type="similarity">
    <text evidence="2">Belongs to the protein kinase superfamily. CMGC Ser/Thr protein kinase family. MAP kinase subfamily.</text>
</comment>
<dbReference type="Gene3D" id="3.30.200.20">
    <property type="entry name" value="Phosphorylase Kinase, domain 1"/>
    <property type="match status" value="1"/>
</dbReference>
<evidence type="ECO:0000256" key="6">
    <source>
        <dbReference type="ARBA" id="ARBA00022679"/>
    </source>
</evidence>
<dbReference type="FunFam" id="3.30.200.20:FF:000769">
    <property type="entry name" value="Mitogen-activated protein kinase 14"/>
    <property type="match status" value="1"/>
</dbReference>
<evidence type="ECO:0000256" key="11">
    <source>
        <dbReference type="ARBA" id="ARBA00047592"/>
    </source>
</evidence>
<gene>
    <name evidence="15" type="primary">MAPK11</name>
    <name evidence="15" type="synonym">mapk11</name>
</gene>
<dbReference type="GO" id="GO:0106310">
    <property type="term" value="F:protein serine kinase activity"/>
    <property type="evidence" value="ECO:0007669"/>
    <property type="project" value="RHEA"/>
</dbReference>
<comment type="catalytic activity">
    <reaction evidence="11">
        <text>L-threonyl-[protein] + ATP = O-phospho-L-threonyl-[protein] + ADP + H(+)</text>
        <dbReference type="Rhea" id="RHEA:46608"/>
        <dbReference type="Rhea" id="RHEA-COMP:11060"/>
        <dbReference type="Rhea" id="RHEA-COMP:11605"/>
        <dbReference type="ChEBI" id="CHEBI:15378"/>
        <dbReference type="ChEBI" id="CHEBI:30013"/>
        <dbReference type="ChEBI" id="CHEBI:30616"/>
        <dbReference type="ChEBI" id="CHEBI:61977"/>
        <dbReference type="ChEBI" id="CHEBI:456216"/>
        <dbReference type="EC" id="2.7.11.24"/>
    </reaction>
</comment>
<dbReference type="GeneTree" id="ENSGT00940000160790"/>
<name>A0A4W6D2R6_LATCA</name>
<protein>
    <recommendedName>
        <fullName evidence="3">mitogen-activated protein kinase</fullName>
        <ecNumber evidence="3">2.7.11.24</ecNumber>
    </recommendedName>
</protein>
<keyword evidence="9 13" id="KW-0067">ATP-binding</keyword>
<dbReference type="PROSITE" id="PS50011">
    <property type="entry name" value="PROTEIN_KINASE_DOM"/>
    <property type="match status" value="1"/>
</dbReference>
<evidence type="ECO:0000256" key="1">
    <source>
        <dbReference type="ARBA" id="ARBA00001946"/>
    </source>
</evidence>
<dbReference type="PROSITE" id="PS01351">
    <property type="entry name" value="MAPK"/>
    <property type="match status" value="1"/>
</dbReference>
<dbReference type="InterPro" id="IPR017441">
    <property type="entry name" value="Protein_kinase_ATP_BS"/>
</dbReference>
<comment type="cofactor">
    <cofactor evidence="1">
        <name>Mg(2+)</name>
        <dbReference type="ChEBI" id="CHEBI:18420"/>
    </cofactor>
</comment>
<dbReference type="Pfam" id="PF00069">
    <property type="entry name" value="Pkinase"/>
    <property type="match status" value="1"/>
</dbReference>
<dbReference type="Gene3D" id="1.10.510.10">
    <property type="entry name" value="Transferase(Phosphotransferase) domain 1"/>
    <property type="match status" value="1"/>
</dbReference>
<organism evidence="15 16">
    <name type="scientific">Lates calcarifer</name>
    <name type="common">Barramundi</name>
    <name type="synonym">Holocentrus calcarifer</name>
    <dbReference type="NCBI Taxonomy" id="8187"/>
    <lineage>
        <taxon>Eukaryota</taxon>
        <taxon>Metazoa</taxon>
        <taxon>Chordata</taxon>
        <taxon>Craniata</taxon>
        <taxon>Vertebrata</taxon>
        <taxon>Euteleostomi</taxon>
        <taxon>Actinopterygii</taxon>
        <taxon>Neopterygii</taxon>
        <taxon>Teleostei</taxon>
        <taxon>Neoteleostei</taxon>
        <taxon>Acanthomorphata</taxon>
        <taxon>Carangaria</taxon>
        <taxon>Carangaria incertae sedis</taxon>
        <taxon>Centropomidae</taxon>
        <taxon>Lates</taxon>
    </lineage>
</organism>
<dbReference type="Proteomes" id="UP000314980">
    <property type="component" value="Unassembled WGS sequence"/>
</dbReference>
<dbReference type="PRINTS" id="PR01773">
    <property type="entry name" value="P38MAPKINASE"/>
</dbReference>
<evidence type="ECO:0000313" key="15">
    <source>
        <dbReference type="Ensembl" id="ENSLCAP00010019124.1"/>
    </source>
</evidence>
<keyword evidence="8" id="KW-0418">Kinase</keyword>
<dbReference type="GO" id="GO:0004707">
    <property type="term" value="F:MAP kinase activity"/>
    <property type="evidence" value="ECO:0007669"/>
    <property type="project" value="UniProtKB-EC"/>
</dbReference>
<dbReference type="FunFam" id="1.10.510.10:FF:000063">
    <property type="entry name" value="Mitogen-activated protein kinase 14"/>
    <property type="match status" value="1"/>
</dbReference>
<feature type="domain" description="Protein kinase" evidence="14">
    <location>
        <begin position="23"/>
        <end position="311"/>
    </location>
</feature>
<accession>A0A4W6D2R6</accession>
<reference evidence="15" key="2">
    <citation type="submission" date="2025-08" db="UniProtKB">
        <authorList>
            <consortium name="Ensembl"/>
        </authorList>
    </citation>
    <scope>IDENTIFICATION</scope>
</reference>
<reference evidence="15" key="3">
    <citation type="submission" date="2025-09" db="UniProtKB">
        <authorList>
            <consortium name="Ensembl"/>
        </authorList>
    </citation>
    <scope>IDENTIFICATION</scope>
</reference>
<sequence length="365" mass="41895">MSARPGFYRQELNKTVWEVPERYQNLTPVGSGAYGSVCSAYDVVLRQKVAVKKLSRPFQSLIHSRRSYRELRLLKHMKHENVIGLLDVFTPAATLEDFNELYLVTNLMGADLNNIVKFQRLSDEHVQFLIYQLLRGLKYIHSAGLIHRDLKPSNVAVNEDCELRILDFGLARQTDDEMTGYVATRWYRAPEIMLNWMHYNQNVDIWSVGCIMGELLKGKVLFPGTDYIDQLKRIMEVVGTPTPELLKKICSEHLCRVSTLGLNWFLTRSQQSFTSLPVSVSLLAVDLLKRMLVLDCDGRISASEALSHPYFSQYHDPDDEPEAPPYDQTLESKDRTLEEWKELVFEEVSSFKAPGSKTDSLQVEQ</sequence>
<evidence type="ECO:0000256" key="5">
    <source>
        <dbReference type="ARBA" id="ARBA00022553"/>
    </source>
</evidence>
<keyword evidence="6" id="KW-0808">Transferase</keyword>
<proteinExistence type="inferred from homology"/>
<evidence type="ECO:0000256" key="7">
    <source>
        <dbReference type="ARBA" id="ARBA00022741"/>
    </source>
</evidence>
<dbReference type="GO" id="GO:0038066">
    <property type="term" value="P:p38MAPK cascade"/>
    <property type="evidence" value="ECO:0007669"/>
    <property type="project" value="UniProtKB-ARBA"/>
</dbReference>
<evidence type="ECO:0000259" key="14">
    <source>
        <dbReference type="PROSITE" id="PS50011"/>
    </source>
</evidence>
<dbReference type="Ensembl" id="ENSLCAT00010019533.1">
    <property type="protein sequence ID" value="ENSLCAP00010019124.1"/>
    <property type="gene ID" value="ENSLCAG00010008943.1"/>
</dbReference>
<evidence type="ECO:0000256" key="8">
    <source>
        <dbReference type="ARBA" id="ARBA00022777"/>
    </source>
</evidence>
<evidence type="ECO:0000313" key="16">
    <source>
        <dbReference type="Proteomes" id="UP000314980"/>
    </source>
</evidence>
<feature type="binding site" evidence="13">
    <location>
        <position position="53"/>
    </location>
    <ligand>
        <name>ATP</name>
        <dbReference type="ChEBI" id="CHEBI:30616"/>
    </ligand>
</feature>
<dbReference type="AlphaFoldDB" id="A0A4W6D2R6"/>
<reference evidence="16" key="1">
    <citation type="submission" date="2015-09" db="EMBL/GenBank/DDBJ databases">
        <authorList>
            <person name="Sai Rama Sridatta P."/>
        </authorList>
    </citation>
    <scope>NUCLEOTIDE SEQUENCE [LARGE SCALE GENOMIC DNA]</scope>
</reference>
<comment type="catalytic activity">
    <reaction evidence="12">
        <text>L-seryl-[protein] + ATP = O-phospho-L-seryl-[protein] + ADP + H(+)</text>
        <dbReference type="Rhea" id="RHEA:17989"/>
        <dbReference type="Rhea" id="RHEA-COMP:9863"/>
        <dbReference type="Rhea" id="RHEA-COMP:11604"/>
        <dbReference type="ChEBI" id="CHEBI:15378"/>
        <dbReference type="ChEBI" id="CHEBI:29999"/>
        <dbReference type="ChEBI" id="CHEBI:30616"/>
        <dbReference type="ChEBI" id="CHEBI:83421"/>
        <dbReference type="ChEBI" id="CHEBI:456216"/>
        <dbReference type="EC" id="2.7.11.24"/>
    </reaction>
</comment>
<keyword evidence="7 13" id="KW-0547">Nucleotide-binding</keyword>
<keyword evidence="10" id="KW-0346">Stress response</keyword>
<dbReference type="GO" id="GO:0005524">
    <property type="term" value="F:ATP binding"/>
    <property type="evidence" value="ECO:0007669"/>
    <property type="project" value="UniProtKB-UniRule"/>
</dbReference>
<keyword evidence="5" id="KW-0597">Phosphoprotein</keyword>
<dbReference type="PANTHER" id="PTHR24055">
    <property type="entry name" value="MITOGEN-ACTIVATED PROTEIN KINASE"/>
    <property type="match status" value="1"/>
</dbReference>
<dbReference type="InterPro" id="IPR000719">
    <property type="entry name" value="Prot_kinase_dom"/>
</dbReference>
<evidence type="ECO:0000256" key="3">
    <source>
        <dbReference type="ARBA" id="ARBA00012411"/>
    </source>
</evidence>
<dbReference type="InterPro" id="IPR003527">
    <property type="entry name" value="MAP_kinase_CS"/>
</dbReference>
<evidence type="ECO:0000256" key="12">
    <source>
        <dbReference type="ARBA" id="ARBA00048312"/>
    </source>
</evidence>
<dbReference type="InterPro" id="IPR011009">
    <property type="entry name" value="Kinase-like_dom_sf"/>
</dbReference>
<dbReference type="SMART" id="SM00220">
    <property type="entry name" value="S_TKc"/>
    <property type="match status" value="1"/>
</dbReference>
<evidence type="ECO:0000256" key="9">
    <source>
        <dbReference type="ARBA" id="ARBA00022840"/>
    </source>
</evidence>
<evidence type="ECO:0000256" key="2">
    <source>
        <dbReference type="ARBA" id="ARBA00008832"/>
    </source>
</evidence>
<dbReference type="InterPro" id="IPR008352">
    <property type="entry name" value="MAPK_HOG-like"/>
</dbReference>
<evidence type="ECO:0000256" key="4">
    <source>
        <dbReference type="ARBA" id="ARBA00022527"/>
    </source>
</evidence>
<keyword evidence="4" id="KW-0723">Serine/threonine-protein kinase</keyword>
<dbReference type="SUPFAM" id="SSF56112">
    <property type="entry name" value="Protein kinase-like (PK-like)"/>
    <property type="match status" value="1"/>
</dbReference>
<dbReference type="InterPro" id="IPR050117">
    <property type="entry name" value="MAPK"/>
</dbReference>
<dbReference type="EC" id="2.7.11.24" evidence="3"/>
<evidence type="ECO:0000256" key="13">
    <source>
        <dbReference type="PROSITE-ProRule" id="PRU10141"/>
    </source>
</evidence>
<dbReference type="PROSITE" id="PS00107">
    <property type="entry name" value="PROTEIN_KINASE_ATP"/>
    <property type="match status" value="1"/>
</dbReference>
<keyword evidence="16" id="KW-1185">Reference proteome</keyword>